<feature type="compositionally biased region" description="Low complexity" evidence="1">
    <location>
        <begin position="153"/>
        <end position="174"/>
    </location>
</feature>
<gene>
    <name evidence="2" type="ORF">Taro_044875</name>
</gene>
<accession>A0A843WMZ1</accession>
<keyword evidence="3" id="KW-1185">Reference proteome</keyword>
<feature type="region of interest" description="Disordered" evidence="1">
    <location>
        <begin position="212"/>
        <end position="242"/>
    </location>
</feature>
<name>A0A843WMZ1_COLES</name>
<proteinExistence type="predicted"/>
<dbReference type="AlphaFoldDB" id="A0A843WMZ1"/>
<evidence type="ECO:0000313" key="2">
    <source>
        <dbReference type="EMBL" id="MQM11962.1"/>
    </source>
</evidence>
<evidence type="ECO:0000313" key="3">
    <source>
        <dbReference type="Proteomes" id="UP000652761"/>
    </source>
</evidence>
<protein>
    <submittedName>
        <fullName evidence="2">Uncharacterized protein</fullName>
    </submittedName>
</protein>
<feature type="compositionally biased region" description="Basic and acidic residues" evidence="1">
    <location>
        <begin position="115"/>
        <end position="126"/>
    </location>
</feature>
<sequence length="281" mass="32082">MESRIRFSMIHLNSRESGRSDSIRQTLMLEMGPLNQQDVLPELIEHPCDARVGHDLQRACTPSSVETHQTFLSNHLSQGCSHVGWALTLQGSHHQPLPGNLQWETDECESDTVDAEGHQRETTRGERSHKRRERKGEQTFRACLTSGTRNRSSKTPSLPSISSSLATTIIPSPSAAHASPTNQTSPSSPLPLFFCKDPDPNTITYHCGIAKEKEQKHRQKERHTQQKILRRRTKRRDLSTEYIPRRRRKSSWETEGGYGDGWNSINYLMGHWLCRLLNKEI</sequence>
<dbReference type="Proteomes" id="UP000652761">
    <property type="component" value="Unassembled WGS sequence"/>
</dbReference>
<reference evidence="2" key="1">
    <citation type="submission" date="2017-07" db="EMBL/GenBank/DDBJ databases">
        <title>Taro Niue Genome Assembly and Annotation.</title>
        <authorList>
            <person name="Atibalentja N."/>
            <person name="Keating K."/>
            <person name="Fields C.J."/>
        </authorList>
    </citation>
    <scope>NUCLEOTIDE SEQUENCE</scope>
    <source>
        <strain evidence="2">Niue_2</strain>
        <tissue evidence="2">Leaf</tissue>
    </source>
</reference>
<comment type="caution">
    <text evidence="2">The sequence shown here is derived from an EMBL/GenBank/DDBJ whole genome shotgun (WGS) entry which is preliminary data.</text>
</comment>
<evidence type="ECO:0000256" key="1">
    <source>
        <dbReference type="SAM" id="MobiDB-lite"/>
    </source>
</evidence>
<feature type="region of interest" description="Disordered" evidence="1">
    <location>
        <begin position="108"/>
        <end position="192"/>
    </location>
</feature>
<organism evidence="2 3">
    <name type="scientific">Colocasia esculenta</name>
    <name type="common">Wild taro</name>
    <name type="synonym">Arum esculentum</name>
    <dbReference type="NCBI Taxonomy" id="4460"/>
    <lineage>
        <taxon>Eukaryota</taxon>
        <taxon>Viridiplantae</taxon>
        <taxon>Streptophyta</taxon>
        <taxon>Embryophyta</taxon>
        <taxon>Tracheophyta</taxon>
        <taxon>Spermatophyta</taxon>
        <taxon>Magnoliopsida</taxon>
        <taxon>Liliopsida</taxon>
        <taxon>Araceae</taxon>
        <taxon>Aroideae</taxon>
        <taxon>Colocasieae</taxon>
        <taxon>Colocasia</taxon>
    </lineage>
</organism>
<dbReference type="EMBL" id="NMUH01005156">
    <property type="protein sequence ID" value="MQM11962.1"/>
    <property type="molecule type" value="Genomic_DNA"/>
</dbReference>